<feature type="compositionally biased region" description="Polar residues" evidence="1">
    <location>
        <begin position="662"/>
        <end position="674"/>
    </location>
</feature>
<reference evidence="2 3" key="1">
    <citation type="journal article" date="2023" name="Elife">
        <title>Identification of key yeast species and microbe-microbe interactions impacting larval growth of Drosophila in the wild.</title>
        <authorList>
            <person name="Mure A."/>
            <person name="Sugiura Y."/>
            <person name="Maeda R."/>
            <person name="Honda K."/>
            <person name="Sakurai N."/>
            <person name="Takahashi Y."/>
            <person name="Watada M."/>
            <person name="Katoh T."/>
            <person name="Gotoh A."/>
            <person name="Gotoh Y."/>
            <person name="Taniguchi I."/>
            <person name="Nakamura K."/>
            <person name="Hayashi T."/>
            <person name="Katayama T."/>
            <person name="Uemura T."/>
            <person name="Hattori Y."/>
        </authorList>
    </citation>
    <scope>NUCLEOTIDE SEQUENCE [LARGE SCALE GENOMIC DNA]</scope>
    <source>
        <strain evidence="2 3">KH-74</strain>
    </source>
</reference>
<gene>
    <name evidence="2" type="ORF">DAKH74_028330</name>
</gene>
<dbReference type="InterPro" id="IPR013943">
    <property type="entry name" value="Pet127"/>
</dbReference>
<name>A0AAV5RYQ6_MAUHU</name>
<evidence type="ECO:0000313" key="2">
    <source>
        <dbReference type="EMBL" id="GMM56217.1"/>
    </source>
</evidence>
<sequence>MYLAKVRTGVLRACRMSRLHSTGIRRTRARPAGFNTGIKVDLANGTVVEIPPLVLPEDLAAGDKGLETEEPLGRVKGRKRAARPRSPEDFKPAKGSGYFEYNSEQFNKECRELILPEELEKRSFSHWLTIRDTHQKTVLPNSGSDTSKPTSEKPPQLSGELHRVLYEPLTLHQLRDPRSGVYLFDPKLEMITPSFLEKKTFPKDKDGDAAAADDDSAVFTTPYKDKALMAVATESKRKYISSSSSMTSILSQMHFLFSNFRPLNINETPISSKFPHQNCTFSRGARFPATVIMRKMNKHCRSIDSDRSFDKEIVLSILGHALEEFLTVQPPQGSAAKEKGDDFYHYSKIGKFIVRSQLDAYDPKLPGTGVFDLKTRAVSAIRHDLAYVENNNNSTGYQIDKVHGQYESLEKEFFELTRATLLKYSLQSRIGKMDGIFVAYHNISKMFGFQYLPQEELDFIIHSDQHPRFKEILKKRNRDIIDSVGKTDYIVNHLHQQREIATRVADSEFRASFILLQNILAYIESEINNKMKAQEWDKCKIMMQTTTDTVKLSNGEVFDYPILQVIAFPLPLDYKDQYVVSPSTPREKIEKAVAAYETKIENEANNKSFTKKMIGFEIRLSHSQHTGNAVNNYVKREPPSDDQGSSAGDDQGSSAGDVLESPLTTDYYSKSPTFQTPNFLRPEDVDSWKMNAVYTPLKNPSDLSKLYLKYCGVKINALRNQSVVQEDEASTTMDTAKGSNPIKQEKKPESSKVNDLKVTLRAYGLKGSKTTSTIDNSQPKKMWRD</sequence>
<organism evidence="2 3">
    <name type="scientific">Maudiozyma humilis</name>
    <name type="common">Sour dough yeast</name>
    <name type="synonym">Kazachstania humilis</name>
    <dbReference type="NCBI Taxonomy" id="51915"/>
    <lineage>
        <taxon>Eukaryota</taxon>
        <taxon>Fungi</taxon>
        <taxon>Dikarya</taxon>
        <taxon>Ascomycota</taxon>
        <taxon>Saccharomycotina</taxon>
        <taxon>Saccharomycetes</taxon>
        <taxon>Saccharomycetales</taxon>
        <taxon>Saccharomycetaceae</taxon>
        <taxon>Maudiozyma</taxon>
    </lineage>
</organism>
<feature type="region of interest" description="Disordered" evidence="1">
    <location>
        <begin position="61"/>
        <end position="96"/>
    </location>
</feature>
<feature type="region of interest" description="Disordered" evidence="1">
    <location>
        <begin position="135"/>
        <end position="157"/>
    </location>
</feature>
<feature type="compositionally biased region" description="Basic and acidic residues" evidence="1">
    <location>
        <begin position="743"/>
        <end position="754"/>
    </location>
</feature>
<keyword evidence="3" id="KW-1185">Reference proteome</keyword>
<accession>A0AAV5RYQ6</accession>
<dbReference type="Proteomes" id="UP001377567">
    <property type="component" value="Unassembled WGS sequence"/>
</dbReference>
<dbReference type="PANTHER" id="PTHR31014">
    <property type="entry name" value="MITOCHONDRIAL TRANSLATION SYSTEM COMPONENT PET127-RELATED"/>
    <property type="match status" value="1"/>
</dbReference>
<dbReference type="PANTHER" id="PTHR31014:SF0">
    <property type="entry name" value="MITOCHONDRIAL TRANSLATION SYSTEM COMPONENT PET127-RELATED"/>
    <property type="match status" value="1"/>
</dbReference>
<feature type="compositionally biased region" description="Low complexity" evidence="1">
    <location>
        <begin position="641"/>
        <end position="657"/>
    </location>
</feature>
<comment type="caution">
    <text evidence="2">The sequence shown here is derived from an EMBL/GenBank/DDBJ whole genome shotgun (WGS) entry which is preliminary data.</text>
</comment>
<protein>
    <submittedName>
        <fullName evidence="2">Pet127 protein</fullName>
    </submittedName>
</protein>
<evidence type="ECO:0000256" key="1">
    <source>
        <dbReference type="SAM" id="MobiDB-lite"/>
    </source>
</evidence>
<feature type="compositionally biased region" description="Polar residues" evidence="1">
    <location>
        <begin position="136"/>
        <end position="149"/>
    </location>
</feature>
<dbReference type="GO" id="GO:0000964">
    <property type="term" value="P:mitochondrial RNA 5'-end processing"/>
    <property type="evidence" value="ECO:0007669"/>
    <property type="project" value="TreeGrafter"/>
</dbReference>
<dbReference type="GO" id="GO:0005740">
    <property type="term" value="C:mitochondrial envelope"/>
    <property type="evidence" value="ECO:0007669"/>
    <property type="project" value="TreeGrafter"/>
</dbReference>
<feature type="region of interest" description="Disordered" evidence="1">
    <location>
        <begin position="630"/>
        <end position="674"/>
    </location>
</feature>
<feature type="compositionally biased region" description="Basic and acidic residues" evidence="1">
    <location>
        <begin position="64"/>
        <end position="73"/>
    </location>
</feature>
<dbReference type="Pfam" id="PF08634">
    <property type="entry name" value="Pet127"/>
    <property type="match status" value="1"/>
</dbReference>
<feature type="region of interest" description="Disordered" evidence="1">
    <location>
        <begin position="726"/>
        <end position="754"/>
    </location>
</feature>
<dbReference type="EMBL" id="BTGD01000008">
    <property type="protein sequence ID" value="GMM56217.1"/>
    <property type="molecule type" value="Genomic_DNA"/>
</dbReference>
<evidence type="ECO:0000313" key="3">
    <source>
        <dbReference type="Proteomes" id="UP001377567"/>
    </source>
</evidence>
<proteinExistence type="predicted"/>
<dbReference type="AlphaFoldDB" id="A0AAV5RYQ6"/>
<feature type="compositionally biased region" description="Polar residues" evidence="1">
    <location>
        <begin position="726"/>
        <end position="742"/>
    </location>
</feature>